<dbReference type="Gene3D" id="2.40.30.170">
    <property type="match status" value="1"/>
</dbReference>
<evidence type="ECO:0000313" key="5">
    <source>
        <dbReference type="EMBL" id="PZP32055.1"/>
    </source>
</evidence>
<dbReference type="InterPro" id="IPR058625">
    <property type="entry name" value="MdtA-like_BSH"/>
</dbReference>
<dbReference type="InterPro" id="IPR006143">
    <property type="entry name" value="RND_pump_MFP"/>
</dbReference>
<dbReference type="Proteomes" id="UP000249633">
    <property type="component" value="Unassembled WGS sequence"/>
</dbReference>
<evidence type="ECO:0000259" key="4">
    <source>
        <dbReference type="Pfam" id="PF25954"/>
    </source>
</evidence>
<dbReference type="SUPFAM" id="SSF111369">
    <property type="entry name" value="HlyD-like secretion proteins"/>
    <property type="match status" value="1"/>
</dbReference>
<dbReference type="Pfam" id="PF25954">
    <property type="entry name" value="Beta-barrel_RND_2"/>
    <property type="match status" value="1"/>
</dbReference>
<dbReference type="NCBIfam" id="TIGR01730">
    <property type="entry name" value="RND_mfp"/>
    <property type="match status" value="1"/>
</dbReference>
<sequence>MTSPLTPQDPAPLGAGPAARRHPWRPLALAALLLLGGAAALIARRADAVAPAASAELNLPVLRLVGLSQAPTTQTVLLPGSVRAAQDTPIYARTSGYLRRWLVDIGTPVKAGQLLAEIETPEVDESLHQAEAALARAQADAELAHVTAARWQELATTRAVARQDVDQKAADAHAKQALLEGAQADVARLRELESFKRVTAPFAGVITARRVDVGALVSAGSAGGVTELFHLSQNRELRVTTDVPQAYAALATVGQAARVDLGDGGGQPLVAHISRRAEAIDPLTRTLHVELDVANAGNRLLPGASAQVSFAFADPAPHPVLPVNALLFRPAGTEVAVVGADGRARLVPVTLGRNDGRQVQVLRGLSGSERVALDPPDSLASGDRVRVAAGDVPVKEH</sequence>
<dbReference type="EMBL" id="QFOD01000009">
    <property type="protein sequence ID" value="PZP32055.1"/>
    <property type="molecule type" value="Genomic_DNA"/>
</dbReference>
<dbReference type="Pfam" id="PF25876">
    <property type="entry name" value="HH_MFP_RND"/>
    <property type="match status" value="1"/>
</dbReference>
<dbReference type="Pfam" id="PF25917">
    <property type="entry name" value="BSH_RND"/>
    <property type="match status" value="1"/>
</dbReference>
<proteinExistence type="inferred from homology"/>
<dbReference type="PANTHER" id="PTHR30469:SF37">
    <property type="entry name" value="RAGD PROTEIN"/>
    <property type="match status" value="1"/>
</dbReference>
<evidence type="ECO:0000313" key="6">
    <source>
        <dbReference type="Proteomes" id="UP000249633"/>
    </source>
</evidence>
<comment type="similarity">
    <text evidence="1">Belongs to the membrane fusion protein (MFP) (TC 8.A.1) family.</text>
</comment>
<gene>
    <name evidence="5" type="ORF">DI603_11400</name>
</gene>
<evidence type="ECO:0000259" key="3">
    <source>
        <dbReference type="Pfam" id="PF25917"/>
    </source>
</evidence>
<dbReference type="Gene3D" id="2.40.50.100">
    <property type="match status" value="1"/>
</dbReference>
<evidence type="ECO:0000259" key="2">
    <source>
        <dbReference type="Pfam" id="PF25876"/>
    </source>
</evidence>
<feature type="domain" description="CusB-like beta-barrel" evidence="4">
    <location>
        <begin position="239"/>
        <end position="311"/>
    </location>
</feature>
<reference evidence="5 6" key="1">
    <citation type="submission" date="2017-08" db="EMBL/GenBank/DDBJ databases">
        <title>Infants hospitalized years apart are colonized by the same room-sourced microbial strains.</title>
        <authorList>
            <person name="Brooks B."/>
            <person name="Olm M.R."/>
            <person name="Firek B.A."/>
            <person name="Baker R."/>
            <person name="Thomas B.C."/>
            <person name="Morowitz M.J."/>
            <person name="Banfield J.F."/>
        </authorList>
    </citation>
    <scope>NUCLEOTIDE SEQUENCE [LARGE SCALE GENOMIC DNA]</scope>
    <source>
        <strain evidence="5">S2_012_000_R2_81</strain>
    </source>
</reference>
<dbReference type="Gene3D" id="2.40.420.20">
    <property type="match status" value="1"/>
</dbReference>
<accession>A0A2W5DJH8</accession>
<dbReference type="PANTHER" id="PTHR30469">
    <property type="entry name" value="MULTIDRUG RESISTANCE PROTEIN MDTA"/>
    <property type="match status" value="1"/>
</dbReference>
<dbReference type="InterPro" id="IPR058624">
    <property type="entry name" value="MdtA-like_HH"/>
</dbReference>
<dbReference type="GO" id="GO:0015562">
    <property type="term" value="F:efflux transmembrane transporter activity"/>
    <property type="evidence" value="ECO:0007669"/>
    <property type="project" value="TreeGrafter"/>
</dbReference>
<evidence type="ECO:0000256" key="1">
    <source>
        <dbReference type="ARBA" id="ARBA00009477"/>
    </source>
</evidence>
<dbReference type="GO" id="GO:1990281">
    <property type="term" value="C:efflux pump complex"/>
    <property type="evidence" value="ECO:0007669"/>
    <property type="project" value="TreeGrafter"/>
</dbReference>
<dbReference type="Gene3D" id="1.10.287.470">
    <property type="entry name" value="Helix hairpin bin"/>
    <property type="match status" value="1"/>
</dbReference>
<name>A0A2W5DJH8_9BURK</name>
<dbReference type="AlphaFoldDB" id="A0A2W5DJH8"/>
<feature type="domain" description="Multidrug resistance protein MdtA-like barrel-sandwich hybrid" evidence="3">
    <location>
        <begin position="90"/>
        <end position="222"/>
    </location>
</feature>
<feature type="domain" description="Multidrug resistance protein MdtA-like alpha-helical hairpin" evidence="2">
    <location>
        <begin position="127"/>
        <end position="187"/>
    </location>
</feature>
<protein>
    <submittedName>
        <fullName evidence="5">Efflux transporter periplasmic adaptor subunit</fullName>
    </submittedName>
</protein>
<dbReference type="InterPro" id="IPR058792">
    <property type="entry name" value="Beta-barrel_RND_2"/>
</dbReference>
<organism evidence="5 6">
    <name type="scientific">Roseateles depolymerans</name>
    <dbReference type="NCBI Taxonomy" id="76731"/>
    <lineage>
        <taxon>Bacteria</taxon>
        <taxon>Pseudomonadati</taxon>
        <taxon>Pseudomonadota</taxon>
        <taxon>Betaproteobacteria</taxon>
        <taxon>Burkholderiales</taxon>
        <taxon>Sphaerotilaceae</taxon>
        <taxon>Roseateles</taxon>
    </lineage>
</organism>
<comment type="caution">
    <text evidence="5">The sequence shown here is derived from an EMBL/GenBank/DDBJ whole genome shotgun (WGS) entry which is preliminary data.</text>
</comment>